<feature type="compositionally biased region" description="Acidic residues" evidence="7">
    <location>
        <begin position="214"/>
        <end position="223"/>
    </location>
</feature>
<dbReference type="Gene3D" id="3.30.160.60">
    <property type="entry name" value="Classic Zinc Finger"/>
    <property type="match status" value="1"/>
</dbReference>
<dbReference type="AlphaFoldDB" id="A0A396H4J8"/>
<dbReference type="PANTHER" id="PTHR47287">
    <property type="entry name" value="C2H2 AND C2HC ZINC FINGERS SUPERFAMILY PROTEIN"/>
    <property type="match status" value="1"/>
</dbReference>
<keyword evidence="4" id="KW-0862">Zinc</keyword>
<dbReference type="OrthoDB" id="1420389at2759"/>
<evidence type="ECO:0000256" key="6">
    <source>
        <dbReference type="PROSITE-ProRule" id="PRU00042"/>
    </source>
</evidence>
<dbReference type="InterPro" id="IPR013087">
    <property type="entry name" value="Znf_C2H2_type"/>
</dbReference>
<evidence type="ECO:0000256" key="7">
    <source>
        <dbReference type="SAM" id="MobiDB-lite"/>
    </source>
</evidence>
<evidence type="ECO:0000256" key="4">
    <source>
        <dbReference type="ARBA" id="ARBA00022833"/>
    </source>
</evidence>
<comment type="caution">
    <text evidence="9">The sequence shown here is derived from an EMBL/GenBank/DDBJ whole genome shotgun (WGS) entry which is preliminary data.</text>
</comment>
<evidence type="ECO:0000313" key="9">
    <source>
        <dbReference type="EMBL" id="RHN47673.1"/>
    </source>
</evidence>
<proteinExistence type="predicted"/>
<sequence>MCNKGKEKVNEESIANLKMMENHNNENKRKAIVLEESYVETQNSRTPQKDVVEEESTDSSKEISPFLRFGFIVDHRKGIQKAYSCKFCGRKFTSPRALGGHQNSHKLERSLKKRIQTFNNAWINYSNGDQGISLNTISPFHMGCGYQYYGFNNMIQHAGSSNFYAGNLYGALQHIPEIDEANEANQSIMNQKVNMSEIEIDSVSEGGVVSDKVDQEEKETQEEEASKVDLTLKL</sequence>
<dbReference type="SMART" id="SM00355">
    <property type="entry name" value="ZnF_C2H2"/>
    <property type="match status" value="1"/>
</dbReference>
<dbReference type="Gramene" id="rna42298">
    <property type="protein sequence ID" value="RHN47673.1"/>
    <property type="gene ID" value="gene42298"/>
</dbReference>
<evidence type="ECO:0000259" key="8">
    <source>
        <dbReference type="PROSITE" id="PS50157"/>
    </source>
</evidence>
<feature type="region of interest" description="Disordered" evidence="7">
    <location>
        <begin position="203"/>
        <end position="234"/>
    </location>
</feature>
<dbReference type="PROSITE" id="PS00028">
    <property type="entry name" value="ZINC_FINGER_C2H2_1"/>
    <property type="match status" value="1"/>
</dbReference>
<dbReference type="InterPro" id="IPR036236">
    <property type="entry name" value="Znf_C2H2_sf"/>
</dbReference>
<organism evidence="9 10">
    <name type="scientific">Medicago truncatula</name>
    <name type="common">Barrel medic</name>
    <name type="synonym">Medicago tribuloides</name>
    <dbReference type="NCBI Taxonomy" id="3880"/>
    <lineage>
        <taxon>Eukaryota</taxon>
        <taxon>Viridiplantae</taxon>
        <taxon>Streptophyta</taxon>
        <taxon>Embryophyta</taxon>
        <taxon>Tracheophyta</taxon>
        <taxon>Spermatophyta</taxon>
        <taxon>Magnoliopsida</taxon>
        <taxon>eudicotyledons</taxon>
        <taxon>Gunneridae</taxon>
        <taxon>Pentapetalae</taxon>
        <taxon>rosids</taxon>
        <taxon>fabids</taxon>
        <taxon>Fabales</taxon>
        <taxon>Fabaceae</taxon>
        <taxon>Papilionoideae</taxon>
        <taxon>50 kb inversion clade</taxon>
        <taxon>NPAAA clade</taxon>
        <taxon>Hologalegina</taxon>
        <taxon>IRL clade</taxon>
        <taxon>Trifolieae</taxon>
        <taxon>Medicago</taxon>
    </lineage>
</organism>
<protein>
    <submittedName>
        <fullName evidence="9">Putative transcription factor C2H2 family</fullName>
    </submittedName>
</protein>
<dbReference type="SUPFAM" id="SSF57667">
    <property type="entry name" value="beta-beta-alpha zinc fingers"/>
    <property type="match status" value="1"/>
</dbReference>
<feature type="domain" description="C2H2-type" evidence="8">
    <location>
        <begin position="83"/>
        <end position="110"/>
    </location>
</feature>
<dbReference type="PANTHER" id="PTHR47287:SF15">
    <property type="entry name" value="ZINC FINGER PROTEIN 3-LIKE"/>
    <property type="match status" value="1"/>
</dbReference>
<evidence type="ECO:0000256" key="5">
    <source>
        <dbReference type="ARBA" id="ARBA00023242"/>
    </source>
</evidence>
<gene>
    <name evidence="9" type="ORF">MtrunA17_Chr7g0255511</name>
</gene>
<evidence type="ECO:0000256" key="2">
    <source>
        <dbReference type="ARBA" id="ARBA00022723"/>
    </source>
</evidence>
<dbReference type="EMBL" id="PSQE01000007">
    <property type="protein sequence ID" value="RHN47673.1"/>
    <property type="molecule type" value="Genomic_DNA"/>
</dbReference>
<reference evidence="10" key="1">
    <citation type="journal article" date="2018" name="Nat. Plants">
        <title>Whole-genome landscape of Medicago truncatula symbiotic genes.</title>
        <authorList>
            <person name="Pecrix Y."/>
            <person name="Staton S.E."/>
            <person name="Sallet E."/>
            <person name="Lelandais-Briere C."/>
            <person name="Moreau S."/>
            <person name="Carrere S."/>
            <person name="Blein T."/>
            <person name="Jardinaud M.F."/>
            <person name="Latrasse D."/>
            <person name="Zouine M."/>
            <person name="Zahm M."/>
            <person name="Kreplak J."/>
            <person name="Mayjonade B."/>
            <person name="Satge C."/>
            <person name="Perez M."/>
            <person name="Cauet S."/>
            <person name="Marande W."/>
            <person name="Chantry-Darmon C."/>
            <person name="Lopez-Roques C."/>
            <person name="Bouchez O."/>
            <person name="Berard A."/>
            <person name="Debelle F."/>
            <person name="Munos S."/>
            <person name="Bendahmane A."/>
            <person name="Berges H."/>
            <person name="Niebel A."/>
            <person name="Buitink J."/>
            <person name="Frugier F."/>
            <person name="Benhamed M."/>
            <person name="Crespi M."/>
            <person name="Gouzy J."/>
            <person name="Gamas P."/>
        </authorList>
    </citation>
    <scope>NUCLEOTIDE SEQUENCE [LARGE SCALE GENOMIC DNA]</scope>
    <source>
        <strain evidence="10">cv. Jemalong A17</strain>
    </source>
</reference>
<feature type="region of interest" description="Disordered" evidence="7">
    <location>
        <begin position="38"/>
        <end position="57"/>
    </location>
</feature>
<accession>A0A396H4J8</accession>
<comment type="subcellular location">
    <subcellularLocation>
        <location evidence="1">Nucleus</location>
    </subcellularLocation>
</comment>
<dbReference type="GO" id="GO:0005634">
    <property type="term" value="C:nucleus"/>
    <property type="evidence" value="ECO:0007669"/>
    <property type="project" value="UniProtKB-SubCell"/>
</dbReference>
<keyword evidence="5" id="KW-0539">Nucleus</keyword>
<evidence type="ECO:0000256" key="3">
    <source>
        <dbReference type="ARBA" id="ARBA00022771"/>
    </source>
</evidence>
<name>A0A396H4J8_MEDTR</name>
<dbReference type="Proteomes" id="UP000265566">
    <property type="component" value="Chromosome 7"/>
</dbReference>
<evidence type="ECO:0000313" key="10">
    <source>
        <dbReference type="Proteomes" id="UP000265566"/>
    </source>
</evidence>
<keyword evidence="3 6" id="KW-0863">Zinc-finger</keyword>
<dbReference type="InterPro" id="IPR044246">
    <property type="entry name" value="ZFP3-like"/>
</dbReference>
<dbReference type="GO" id="GO:0008270">
    <property type="term" value="F:zinc ion binding"/>
    <property type="evidence" value="ECO:0007669"/>
    <property type="project" value="UniProtKB-KW"/>
</dbReference>
<dbReference type="GO" id="GO:0009788">
    <property type="term" value="P:negative regulation of abscisic acid-activated signaling pathway"/>
    <property type="evidence" value="ECO:0007669"/>
    <property type="project" value="InterPro"/>
</dbReference>
<keyword evidence="2" id="KW-0479">Metal-binding</keyword>
<feature type="compositionally biased region" description="Basic and acidic residues" evidence="7">
    <location>
        <begin position="224"/>
        <end position="234"/>
    </location>
</feature>
<evidence type="ECO:0000256" key="1">
    <source>
        <dbReference type="ARBA" id="ARBA00004123"/>
    </source>
</evidence>
<dbReference type="PROSITE" id="PS50157">
    <property type="entry name" value="ZINC_FINGER_C2H2_2"/>
    <property type="match status" value="1"/>
</dbReference>